<feature type="non-terminal residue" evidence="2">
    <location>
        <position position="1"/>
    </location>
</feature>
<evidence type="ECO:0000256" key="1">
    <source>
        <dbReference type="SAM" id="MobiDB-lite"/>
    </source>
</evidence>
<evidence type="ECO:0000313" key="2">
    <source>
        <dbReference type="EMBL" id="CAD6991558.1"/>
    </source>
</evidence>
<gene>
    <name evidence="2" type="ORF">CCAP1982_LOCUS477</name>
</gene>
<name>A0A811TZI9_CERCA</name>
<dbReference type="AlphaFoldDB" id="A0A811TZI9"/>
<sequence>IWPARKLVSGDSSSSSSGQPLRINNFIIMINSVAATARAGAEAVASAAQQ</sequence>
<comment type="caution">
    <text evidence="2">The sequence shown here is derived from an EMBL/GenBank/DDBJ whole genome shotgun (WGS) entry which is preliminary data.</text>
</comment>
<organism evidence="2 3">
    <name type="scientific">Ceratitis capitata</name>
    <name type="common">Mediterranean fruit fly</name>
    <name type="synonym">Tephritis capitata</name>
    <dbReference type="NCBI Taxonomy" id="7213"/>
    <lineage>
        <taxon>Eukaryota</taxon>
        <taxon>Metazoa</taxon>
        <taxon>Ecdysozoa</taxon>
        <taxon>Arthropoda</taxon>
        <taxon>Hexapoda</taxon>
        <taxon>Insecta</taxon>
        <taxon>Pterygota</taxon>
        <taxon>Neoptera</taxon>
        <taxon>Endopterygota</taxon>
        <taxon>Diptera</taxon>
        <taxon>Brachycera</taxon>
        <taxon>Muscomorpha</taxon>
        <taxon>Tephritoidea</taxon>
        <taxon>Tephritidae</taxon>
        <taxon>Ceratitis</taxon>
        <taxon>Ceratitis</taxon>
    </lineage>
</organism>
<accession>A0A811TZI9</accession>
<protein>
    <submittedName>
        <fullName evidence="2">(Mediterranean fruit fly) hypothetical protein</fullName>
    </submittedName>
</protein>
<dbReference type="EMBL" id="CAJHJT010000001">
    <property type="protein sequence ID" value="CAD6991558.1"/>
    <property type="molecule type" value="Genomic_DNA"/>
</dbReference>
<proteinExistence type="predicted"/>
<feature type="compositionally biased region" description="Low complexity" evidence="1">
    <location>
        <begin position="9"/>
        <end position="18"/>
    </location>
</feature>
<keyword evidence="3" id="KW-1185">Reference proteome</keyword>
<feature type="region of interest" description="Disordered" evidence="1">
    <location>
        <begin position="1"/>
        <end position="20"/>
    </location>
</feature>
<dbReference type="Proteomes" id="UP000606786">
    <property type="component" value="Unassembled WGS sequence"/>
</dbReference>
<evidence type="ECO:0000313" key="3">
    <source>
        <dbReference type="Proteomes" id="UP000606786"/>
    </source>
</evidence>
<reference evidence="2" key="1">
    <citation type="submission" date="2020-11" db="EMBL/GenBank/DDBJ databases">
        <authorList>
            <person name="Whitehead M."/>
        </authorList>
    </citation>
    <scope>NUCLEOTIDE SEQUENCE</scope>
    <source>
        <strain evidence="2">EGII</strain>
    </source>
</reference>